<feature type="transmembrane region" description="Helical" evidence="3">
    <location>
        <begin position="29"/>
        <end position="47"/>
    </location>
</feature>
<keyword evidence="3" id="KW-0812">Transmembrane</keyword>
<gene>
    <name evidence="4" type="ORF">ACFS6H_11910</name>
</gene>
<dbReference type="Gene3D" id="1.10.287.1490">
    <property type="match status" value="1"/>
</dbReference>
<keyword evidence="3" id="KW-1133">Transmembrane helix</keyword>
<evidence type="ECO:0000313" key="5">
    <source>
        <dbReference type="Proteomes" id="UP001597511"/>
    </source>
</evidence>
<keyword evidence="3" id="KW-0472">Membrane</keyword>
<evidence type="ECO:0000256" key="3">
    <source>
        <dbReference type="SAM" id="Phobius"/>
    </source>
</evidence>
<proteinExistence type="predicted"/>
<accession>A0ABW6A829</accession>
<protein>
    <submittedName>
        <fullName evidence="4">Uncharacterized protein</fullName>
    </submittedName>
</protein>
<keyword evidence="1" id="KW-0175">Coiled coil</keyword>
<dbReference type="EMBL" id="JBHUOZ010000003">
    <property type="protein sequence ID" value="MFD2920421.1"/>
    <property type="molecule type" value="Genomic_DNA"/>
</dbReference>
<evidence type="ECO:0000256" key="1">
    <source>
        <dbReference type="SAM" id="Coils"/>
    </source>
</evidence>
<dbReference type="RefSeq" id="WP_386098736.1">
    <property type="nucleotide sequence ID" value="NZ_JBHUOZ010000003.1"/>
</dbReference>
<reference evidence="5" key="1">
    <citation type="journal article" date="2019" name="Int. J. Syst. Evol. Microbiol.">
        <title>The Global Catalogue of Microorganisms (GCM) 10K type strain sequencing project: providing services to taxonomists for standard genome sequencing and annotation.</title>
        <authorList>
            <consortium name="The Broad Institute Genomics Platform"/>
            <consortium name="The Broad Institute Genome Sequencing Center for Infectious Disease"/>
            <person name="Wu L."/>
            <person name="Ma J."/>
        </authorList>
    </citation>
    <scope>NUCLEOTIDE SEQUENCE [LARGE SCALE GENOMIC DNA]</scope>
    <source>
        <strain evidence="5">KCTC 23299</strain>
    </source>
</reference>
<feature type="coiled-coil region" evidence="1">
    <location>
        <begin position="77"/>
        <end position="174"/>
    </location>
</feature>
<organism evidence="4 5">
    <name type="scientific">Terrimonas rubra</name>
    <dbReference type="NCBI Taxonomy" id="1035890"/>
    <lineage>
        <taxon>Bacteria</taxon>
        <taxon>Pseudomonadati</taxon>
        <taxon>Bacteroidota</taxon>
        <taxon>Chitinophagia</taxon>
        <taxon>Chitinophagales</taxon>
        <taxon>Chitinophagaceae</taxon>
        <taxon>Terrimonas</taxon>
    </lineage>
</organism>
<evidence type="ECO:0000313" key="4">
    <source>
        <dbReference type="EMBL" id="MFD2920421.1"/>
    </source>
</evidence>
<name>A0ABW6A829_9BACT</name>
<feature type="region of interest" description="Disordered" evidence="2">
    <location>
        <begin position="1"/>
        <end position="24"/>
    </location>
</feature>
<sequence>MANTNYPSATPQYEQNPNNRPAGNKNKNILIGVLAAGLLGTWGYFLYDKNNENNKVEIAQTESANYLSQKEALDSLYKDAEARLDQITGSNNQLQGENAEMKKKIEANLAELNRLRNSNNITAADLKKARALVSELNGQIAALESQVAKLTGENQVLTANNTQLTGEKQVLEQNLQTTVTEKDALASTVDVGSTFSASGMAITPINEKRNGKEKTTSTAKRVDKLNVSFNVENRIATSGPADLYVIVTAPDGKVVSNSELNSGSLQTRMDGDRPFTTKVPIEYEQGTRKPVTFPIRQESFQRGDYKIEVYHNGFKIGESIKTLKKGGLFG</sequence>
<keyword evidence="5" id="KW-1185">Reference proteome</keyword>
<evidence type="ECO:0000256" key="2">
    <source>
        <dbReference type="SAM" id="MobiDB-lite"/>
    </source>
</evidence>
<dbReference type="Proteomes" id="UP001597511">
    <property type="component" value="Unassembled WGS sequence"/>
</dbReference>
<comment type="caution">
    <text evidence="4">The sequence shown here is derived from an EMBL/GenBank/DDBJ whole genome shotgun (WGS) entry which is preliminary data.</text>
</comment>